<name>A0A1G2EDU1_9BACT</name>
<evidence type="ECO:0000313" key="13">
    <source>
        <dbReference type="Proteomes" id="UP000176406"/>
    </source>
</evidence>
<gene>
    <name evidence="12" type="ORF">A3A08_01020</name>
</gene>
<keyword evidence="6 9" id="KW-0812">Transmembrane</keyword>
<dbReference type="InterPro" id="IPR018076">
    <property type="entry name" value="T2SS_GspF_dom"/>
</dbReference>
<dbReference type="GO" id="GO:0005886">
    <property type="term" value="C:plasma membrane"/>
    <property type="evidence" value="ECO:0007669"/>
    <property type="project" value="UniProtKB-SubCell"/>
</dbReference>
<evidence type="ECO:0000256" key="10">
    <source>
        <dbReference type="SAM" id="Phobius"/>
    </source>
</evidence>
<dbReference type="GO" id="GO:0009306">
    <property type="term" value="P:protein secretion"/>
    <property type="evidence" value="ECO:0007669"/>
    <property type="project" value="InterPro"/>
</dbReference>
<dbReference type="PRINTS" id="PR00812">
    <property type="entry name" value="BCTERIALGSPF"/>
</dbReference>
<keyword evidence="4" id="KW-1003">Cell membrane</keyword>
<dbReference type="PANTHER" id="PTHR30012:SF0">
    <property type="entry name" value="TYPE II SECRETION SYSTEM PROTEIN F-RELATED"/>
    <property type="match status" value="1"/>
</dbReference>
<comment type="similarity">
    <text evidence="2 9">Belongs to the GSP F family.</text>
</comment>
<keyword evidence="7 10" id="KW-1133">Transmembrane helix</keyword>
<comment type="subcellular location">
    <subcellularLocation>
        <location evidence="1">Cell inner membrane</location>
        <topology evidence="1">Multi-pass membrane protein</topology>
    </subcellularLocation>
    <subcellularLocation>
        <location evidence="9">Cell membrane</location>
        <topology evidence="9">Multi-pass membrane protein</topology>
    </subcellularLocation>
</comment>
<dbReference type="InterPro" id="IPR003004">
    <property type="entry name" value="GspF/PilC"/>
</dbReference>
<dbReference type="EMBL" id="MHMG01000015">
    <property type="protein sequence ID" value="OGZ23480.1"/>
    <property type="molecule type" value="Genomic_DNA"/>
</dbReference>
<dbReference type="InterPro" id="IPR042094">
    <property type="entry name" value="T2SS_GspF_sf"/>
</dbReference>
<evidence type="ECO:0000256" key="2">
    <source>
        <dbReference type="ARBA" id="ARBA00005745"/>
    </source>
</evidence>
<feature type="transmembrane region" description="Helical" evidence="10">
    <location>
        <begin position="168"/>
        <end position="190"/>
    </location>
</feature>
<organism evidence="12 13">
    <name type="scientific">Candidatus Nealsonbacteria bacterium RIFCSPLOWO2_01_FULL_41_9</name>
    <dbReference type="NCBI Taxonomy" id="1801671"/>
    <lineage>
        <taxon>Bacteria</taxon>
        <taxon>Candidatus Nealsoniibacteriota</taxon>
    </lineage>
</organism>
<reference evidence="12 13" key="1">
    <citation type="journal article" date="2016" name="Nat. Commun.">
        <title>Thousands of microbial genomes shed light on interconnected biogeochemical processes in an aquifer system.</title>
        <authorList>
            <person name="Anantharaman K."/>
            <person name="Brown C.T."/>
            <person name="Hug L.A."/>
            <person name="Sharon I."/>
            <person name="Castelle C.J."/>
            <person name="Probst A.J."/>
            <person name="Thomas B.C."/>
            <person name="Singh A."/>
            <person name="Wilkins M.J."/>
            <person name="Karaoz U."/>
            <person name="Brodie E.L."/>
            <person name="Williams K.H."/>
            <person name="Hubbard S.S."/>
            <person name="Banfield J.F."/>
        </authorList>
    </citation>
    <scope>NUCLEOTIDE SEQUENCE [LARGE SCALE GENOMIC DNA]</scope>
</reference>
<dbReference type="PANTHER" id="PTHR30012">
    <property type="entry name" value="GENERAL SECRETION PATHWAY PROTEIN"/>
    <property type="match status" value="1"/>
</dbReference>
<sequence length="401" mass="44597">MNFNYQARTKKGEVRVGVIEASGKEVAISLLQKYGLYVTILQEASKTPLFSRKIKFLSRITGKEIVLFSRQLAIMFSANIPLVESLKTLALQTKNPDFKEKITKISEEIEGGTAFSLALAKYPKLFSSFYIAMIKSGEASGKLPESLDYLAEHLEKEYYLASKIKGALTYPAVVLFVVIAVFVLMILFVIPNLTNILRESGQELPLVTRIALALPDLLKKFGLPFLLAIIGMIAFSVRYYRTKKGRYFFDKLILRVPLLGSFLKIIFLSRFAESFSTLISGGIAITQSLEICNQIIGNAVYKEILSLAKEEVKKGERVSGILIKFPEFFPPLFTQMAVVGERTGSLDKTLLVLVGFYRKETDRIIESFLAILEPLLIVFLGVAVGGLMGAVLLPLYKMGGV</sequence>
<evidence type="ECO:0000259" key="11">
    <source>
        <dbReference type="Pfam" id="PF00482"/>
    </source>
</evidence>
<protein>
    <recommendedName>
        <fullName evidence="11">Type II secretion system protein GspF domain-containing protein</fullName>
    </recommendedName>
</protein>
<evidence type="ECO:0000256" key="3">
    <source>
        <dbReference type="ARBA" id="ARBA00022448"/>
    </source>
</evidence>
<dbReference type="Gene3D" id="1.20.81.30">
    <property type="entry name" value="Type II secretion system (T2SS), domain F"/>
    <property type="match status" value="2"/>
</dbReference>
<keyword evidence="8 10" id="KW-0472">Membrane</keyword>
<dbReference type="Proteomes" id="UP000176406">
    <property type="component" value="Unassembled WGS sequence"/>
</dbReference>
<keyword evidence="5" id="KW-0997">Cell inner membrane</keyword>
<dbReference type="Pfam" id="PF00482">
    <property type="entry name" value="T2SSF"/>
    <property type="match status" value="2"/>
</dbReference>
<feature type="transmembrane region" description="Helical" evidence="10">
    <location>
        <begin position="221"/>
        <end position="240"/>
    </location>
</feature>
<dbReference type="AlphaFoldDB" id="A0A1G2EDU1"/>
<dbReference type="FunFam" id="1.20.81.30:FF:000001">
    <property type="entry name" value="Type II secretion system protein F"/>
    <property type="match status" value="1"/>
</dbReference>
<comment type="caution">
    <text evidence="12">The sequence shown here is derived from an EMBL/GenBank/DDBJ whole genome shotgun (WGS) entry which is preliminary data.</text>
</comment>
<feature type="domain" description="Type II secretion system protein GspF" evidence="11">
    <location>
        <begin position="68"/>
        <end position="191"/>
    </location>
</feature>
<dbReference type="PROSITE" id="PS00874">
    <property type="entry name" value="T2SP_F"/>
    <property type="match status" value="1"/>
</dbReference>
<dbReference type="InterPro" id="IPR001992">
    <property type="entry name" value="T2SS_GspF/T4SS_PilC_CS"/>
</dbReference>
<evidence type="ECO:0000313" key="12">
    <source>
        <dbReference type="EMBL" id="OGZ23480.1"/>
    </source>
</evidence>
<evidence type="ECO:0000256" key="5">
    <source>
        <dbReference type="ARBA" id="ARBA00022519"/>
    </source>
</evidence>
<evidence type="ECO:0000256" key="1">
    <source>
        <dbReference type="ARBA" id="ARBA00004429"/>
    </source>
</evidence>
<accession>A0A1G2EDU1</accession>
<evidence type="ECO:0000256" key="8">
    <source>
        <dbReference type="ARBA" id="ARBA00023136"/>
    </source>
</evidence>
<evidence type="ECO:0000256" key="9">
    <source>
        <dbReference type="RuleBase" id="RU003923"/>
    </source>
</evidence>
<feature type="transmembrane region" description="Helical" evidence="10">
    <location>
        <begin position="375"/>
        <end position="396"/>
    </location>
</feature>
<evidence type="ECO:0000256" key="7">
    <source>
        <dbReference type="ARBA" id="ARBA00022989"/>
    </source>
</evidence>
<feature type="domain" description="Type II secretion system protein GspF" evidence="11">
    <location>
        <begin position="271"/>
        <end position="394"/>
    </location>
</feature>
<evidence type="ECO:0000256" key="4">
    <source>
        <dbReference type="ARBA" id="ARBA00022475"/>
    </source>
</evidence>
<proteinExistence type="inferred from homology"/>
<evidence type="ECO:0000256" key="6">
    <source>
        <dbReference type="ARBA" id="ARBA00022692"/>
    </source>
</evidence>
<keyword evidence="3 9" id="KW-0813">Transport</keyword>